<evidence type="ECO:0000313" key="3">
    <source>
        <dbReference type="Proteomes" id="UP000001396"/>
    </source>
</evidence>
<feature type="compositionally biased region" description="Polar residues" evidence="1">
    <location>
        <begin position="58"/>
        <end position="94"/>
    </location>
</feature>
<gene>
    <name evidence="2" type="ORF">PPL_06341</name>
</gene>
<evidence type="ECO:0008006" key="4">
    <source>
        <dbReference type="Google" id="ProtNLM"/>
    </source>
</evidence>
<dbReference type="InterPro" id="IPR036770">
    <property type="entry name" value="Ankyrin_rpt-contain_sf"/>
</dbReference>
<dbReference type="SUPFAM" id="SSF140860">
    <property type="entry name" value="Pseudo ankyrin repeat-like"/>
    <property type="match status" value="1"/>
</dbReference>
<dbReference type="AlphaFoldDB" id="D3BCW3"/>
<proteinExistence type="predicted"/>
<dbReference type="GeneID" id="31361823"/>
<dbReference type="InParanoid" id="D3BCW3"/>
<dbReference type="EMBL" id="ADBJ01000028">
    <property type="protein sequence ID" value="EFA80755.1"/>
    <property type="molecule type" value="Genomic_DNA"/>
</dbReference>
<dbReference type="PANTHER" id="PTHR32142:SF64">
    <property type="entry name" value="ANKYRIN REPEAT-CONTAINING PROTEIN-RELATED"/>
    <property type="match status" value="1"/>
</dbReference>
<name>D3BCW3_HETP5</name>
<accession>D3BCW3</accession>
<feature type="compositionally biased region" description="Low complexity" evidence="1">
    <location>
        <begin position="34"/>
        <end position="57"/>
    </location>
</feature>
<comment type="caution">
    <text evidence="2">The sequence shown here is derived from an EMBL/GenBank/DDBJ whole genome shotgun (WGS) entry which is preliminary data.</text>
</comment>
<keyword evidence="3" id="KW-1185">Reference proteome</keyword>
<dbReference type="PANTHER" id="PTHR32142">
    <property type="entry name" value="B BOX-TYPE DOMAIN-CONTAINING PROTEIN-RELATED"/>
    <property type="match status" value="1"/>
</dbReference>
<evidence type="ECO:0000256" key="1">
    <source>
        <dbReference type="SAM" id="MobiDB-lite"/>
    </source>
</evidence>
<feature type="region of interest" description="Disordered" evidence="1">
    <location>
        <begin position="26"/>
        <end position="95"/>
    </location>
</feature>
<dbReference type="Gene3D" id="1.25.40.20">
    <property type="entry name" value="Ankyrin repeat-containing domain"/>
    <property type="match status" value="1"/>
</dbReference>
<dbReference type="RefSeq" id="XP_020432874.1">
    <property type="nucleotide sequence ID" value="XM_020577200.1"/>
</dbReference>
<protein>
    <recommendedName>
        <fullName evidence="4">Ankyrin repeat-containing protein</fullName>
    </recommendedName>
</protein>
<reference evidence="2 3" key="1">
    <citation type="journal article" date="2011" name="Genome Res.">
        <title>Phylogeny-wide analysis of social amoeba genomes highlights ancient origins for complex intercellular communication.</title>
        <authorList>
            <person name="Heidel A.J."/>
            <person name="Lawal H.M."/>
            <person name="Felder M."/>
            <person name="Schilde C."/>
            <person name="Helps N.R."/>
            <person name="Tunggal B."/>
            <person name="Rivero F."/>
            <person name="John U."/>
            <person name="Schleicher M."/>
            <person name="Eichinger L."/>
            <person name="Platzer M."/>
            <person name="Noegel A.A."/>
            <person name="Schaap P."/>
            <person name="Gloeckner G."/>
        </authorList>
    </citation>
    <scope>NUCLEOTIDE SEQUENCE [LARGE SCALE GENOMIC DNA]</scope>
    <source>
        <strain evidence="3">ATCC 26659 / Pp 5 / PN500</strain>
    </source>
</reference>
<sequence length="350" mass="38969">MGKRDSIRYNLLTSTLFTQLQNSIKGSGGGAIGGSSSSSSSSSNSASSSKSSSKSSSVNNSTESMMSCIKQSPSTTSTHNEQTPDSFYLGNQSPDDQRTADTYQCRVLTVAFFKVFTNQSLVNEITKHLLTKRSILSDSISYRPLQYLKYHQIISAEWIITNGYIGLLVDKLNGNRTLVFNQRSITLLAGKCLDANVFHRLLTTKSDYFSGSFPVMVDAALEYGNIEILRYLVEEQNCVLPPNALEISVRYGHLETMKFLLAKRKADKLPLASNSIPTLFKLALTYRHLPIAQYLFEKVGFFLSGPMEDLFRLLCCGLRDFPTGIYIMFTQRILSLFVGFVGLLEFTDQS</sequence>
<evidence type="ECO:0000313" key="2">
    <source>
        <dbReference type="EMBL" id="EFA80755.1"/>
    </source>
</evidence>
<organism evidence="2 3">
    <name type="scientific">Heterostelium pallidum (strain ATCC 26659 / Pp 5 / PN500)</name>
    <name type="common">Cellular slime mold</name>
    <name type="synonym">Polysphondylium pallidum</name>
    <dbReference type="NCBI Taxonomy" id="670386"/>
    <lineage>
        <taxon>Eukaryota</taxon>
        <taxon>Amoebozoa</taxon>
        <taxon>Evosea</taxon>
        <taxon>Eumycetozoa</taxon>
        <taxon>Dictyostelia</taxon>
        <taxon>Acytosteliales</taxon>
        <taxon>Acytosteliaceae</taxon>
        <taxon>Heterostelium</taxon>
    </lineage>
</organism>
<dbReference type="Proteomes" id="UP000001396">
    <property type="component" value="Unassembled WGS sequence"/>
</dbReference>